<keyword evidence="2" id="KW-0547">Nucleotide-binding</keyword>
<dbReference type="GO" id="GO:0005524">
    <property type="term" value="F:ATP binding"/>
    <property type="evidence" value="ECO:0007669"/>
    <property type="project" value="UniProtKB-KW"/>
</dbReference>
<keyword evidence="3 5" id="KW-0067">ATP-binding</keyword>
<sequence>MAQAQQAQPPGTARDPALTLRGVTVRFGGLTALDDVSLEVPEGGTVGIIGPNGAGKTTLFNVICGFVRADAGTITWQDRPLRPRPQKLIGLGIARTLQGIGLFPGLSVLENVMAGADQRKKIGFGSSLLALPRSDRAERELRGAAMARLEEFKIASWADRRPDDLPYPVRKKVALARALVAQPRLLLLDEPAGGLGGEDIEELATLIRSLGSRRGGGVTVMLVEHHMDLVMQVCQRVVVLDFGRVIAAGTPDEIRDDPAVAEAYLGAEAGGHQPTGAQVVEDGAVEGGVVEGGVVEGGAPTGGGPLS</sequence>
<dbReference type="InterPro" id="IPR051120">
    <property type="entry name" value="ABC_AA/LPS_Transport"/>
</dbReference>
<comment type="caution">
    <text evidence="5">The sequence shown here is derived from an EMBL/GenBank/DDBJ whole genome shotgun (WGS) entry which is preliminary data.</text>
</comment>
<dbReference type="Gene3D" id="3.40.50.300">
    <property type="entry name" value="P-loop containing nucleotide triphosphate hydrolases"/>
    <property type="match status" value="1"/>
</dbReference>
<organism evidence="5 6">
    <name type="scientific">Rugosimonospora acidiphila</name>
    <dbReference type="NCBI Taxonomy" id="556531"/>
    <lineage>
        <taxon>Bacteria</taxon>
        <taxon>Bacillati</taxon>
        <taxon>Actinomycetota</taxon>
        <taxon>Actinomycetes</taxon>
        <taxon>Micromonosporales</taxon>
        <taxon>Micromonosporaceae</taxon>
        <taxon>Rugosimonospora</taxon>
    </lineage>
</organism>
<feature type="domain" description="ABC transporter" evidence="4">
    <location>
        <begin position="18"/>
        <end position="267"/>
    </location>
</feature>
<dbReference type="Proteomes" id="UP001501570">
    <property type="component" value="Unassembled WGS sequence"/>
</dbReference>
<dbReference type="InterPro" id="IPR027417">
    <property type="entry name" value="P-loop_NTPase"/>
</dbReference>
<gene>
    <name evidence="5" type="ORF">GCM10023322_13170</name>
</gene>
<dbReference type="InterPro" id="IPR003439">
    <property type="entry name" value="ABC_transporter-like_ATP-bd"/>
</dbReference>
<evidence type="ECO:0000256" key="3">
    <source>
        <dbReference type="ARBA" id="ARBA00022840"/>
    </source>
</evidence>
<evidence type="ECO:0000313" key="6">
    <source>
        <dbReference type="Proteomes" id="UP001501570"/>
    </source>
</evidence>
<dbReference type="SUPFAM" id="SSF52540">
    <property type="entry name" value="P-loop containing nucleoside triphosphate hydrolases"/>
    <property type="match status" value="1"/>
</dbReference>
<dbReference type="EMBL" id="BAABJQ010000003">
    <property type="protein sequence ID" value="GAA5180571.1"/>
    <property type="molecule type" value="Genomic_DNA"/>
</dbReference>
<dbReference type="PANTHER" id="PTHR45772">
    <property type="entry name" value="CONSERVED COMPONENT OF ABC TRANSPORTER FOR NATURAL AMINO ACIDS-RELATED"/>
    <property type="match status" value="1"/>
</dbReference>
<dbReference type="PANTHER" id="PTHR45772:SF9">
    <property type="entry name" value="CONSERVED COMPONENT OF ABC TRANSPORTER FOR NATURAL AMINO ACIDS"/>
    <property type="match status" value="1"/>
</dbReference>
<evidence type="ECO:0000256" key="2">
    <source>
        <dbReference type="ARBA" id="ARBA00022741"/>
    </source>
</evidence>
<dbReference type="Pfam" id="PF00005">
    <property type="entry name" value="ABC_tran"/>
    <property type="match status" value="1"/>
</dbReference>
<keyword evidence="6" id="KW-1185">Reference proteome</keyword>
<dbReference type="PROSITE" id="PS50893">
    <property type="entry name" value="ABC_TRANSPORTER_2"/>
    <property type="match status" value="1"/>
</dbReference>
<dbReference type="InterPro" id="IPR003593">
    <property type="entry name" value="AAA+_ATPase"/>
</dbReference>
<evidence type="ECO:0000256" key="1">
    <source>
        <dbReference type="ARBA" id="ARBA00022448"/>
    </source>
</evidence>
<evidence type="ECO:0000313" key="5">
    <source>
        <dbReference type="EMBL" id="GAA5180571.1"/>
    </source>
</evidence>
<dbReference type="InterPro" id="IPR032823">
    <property type="entry name" value="BCA_ABC_TP_C"/>
</dbReference>
<dbReference type="SMART" id="SM00382">
    <property type="entry name" value="AAA"/>
    <property type="match status" value="1"/>
</dbReference>
<accession>A0ABP9RMI4</accession>
<name>A0ABP9RMI4_9ACTN</name>
<dbReference type="RefSeq" id="WP_345627049.1">
    <property type="nucleotide sequence ID" value="NZ_BAABJQ010000003.1"/>
</dbReference>
<proteinExistence type="predicted"/>
<dbReference type="Pfam" id="PF12399">
    <property type="entry name" value="BCA_ABC_TP_C"/>
    <property type="match status" value="1"/>
</dbReference>
<reference evidence="6" key="1">
    <citation type="journal article" date="2019" name="Int. J. Syst. Evol. Microbiol.">
        <title>The Global Catalogue of Microorganisms (GCM) 10K type strain sequencing project: providing services to taxonomists for standard genome sequencing and annotation.</title>
        <authorList>
            <consortium name="The Broad Institute Genomics Platform"/>
            <consortium name="The Broad Institute Genome Sequencing Center for Infectious Disease"/>
            <person name="Wu L."/>
            <person name="Ma J."/>
        </authorList>
    </citation>
    <scope>NUCLEOTIDE SEQUENCE [LARGE SCALE GENOMIC DNA]</scope>
    <source>
        <strain evidence="6">JCM 18304</strain>
    </source>
</reference>
<dbReference type="CDD" id="cd03219">
    <property type="entry name" value="ABC_Mj1267_LivG_branched"/>
    <property type="match status" value="1"/>
</dbReference>
<evidence type="ECO:0000259" key="4">
    <source>
        <dbReference type="PROSITE" id="PS50893"/>
    </source>
</evidence>
<keyword evidence="1" id="KW-0813">Transport</keyword>
<protein>
    <submittedName>
        <fullName evidence="5">ABC transporter ATP-binding protein</fullName>
    </submittedName>
</protein>